<dbReference type="EMBL" id="SWLE01000017">
    <property type="protein sequence ID" value="TNM89477.1"/>
    <property type="molecule type" value="Genomic_DNA"/>
</dbReference>
<dbReference type="Gene3D" id="1.20.5.370">
    <property type="match status" value="1"/>
</dbReference>
<comment type="similarity">
    <text evidence="6">Belongs to the XRCC4-XLF family. XRCC4 subfamily.</text>
</comment>
<name>A0A4Z2BCC8_9TELE</name>
<evidence type="ECO:0000256" key="6">
    <source>
        <dbReference type="ARBA" id="ARBA00025728"/>
    </source>
</evidence>
<evidence type="ECO:0000313" key="11">
    <source>
        <dbReference type="Proteomes" id="UP000516260"/>
    </source>
</evidence>
<keyword evidence="5" id="KW-0539">Nucleus</keyword>
<organism evidence="10 11">
    <name type="scientific">Takifugu bimaculatus</name>
    <dbReference type="NCBI Taxonomy" id="433685"/>
    <lineage>
        <taxon>Eukaryota</taxon>
        <taxon>Metazoa</taxon>
        <taxon>Chordata</taxon>
        <taxon>Craniata</taxon>
        <taxon>Vertebrata</taxon>
        <taxon>Euteleostomi</taxon>
        <taxon>Actinopterygii</taxon>
        <taxon>Neopterygii</taxon>
        <taxon>Teleostei</taxon>
        <taxon>Neoteleostei</taxon>
        <taxon>Acanthomorphata</taxon>
        <taxon>Eupercaria</taxon>
        <taxon>Tetraodontiformes</taxon>
        <taxon>Tetradontoidea</taxon>
        <taxon>Tetraodontidae</taxon>
        <taxon>Takifugu</taxon>
    </lineage>
</organism>
<dbReference type="InterPro" id="IPR009089">
    <property type="entry name" value="XRCC4_N_sf"/>
</dbReference>
<keyword evidence="4" id="KW-0234">DNA repair</keyword>
<proteinExistence type="inferred from homology"/>
<keyword evidence="2" id="KW-0227">DNA damage</keyword>
<protein>
    <recommendedName>
        <fullName evidence="12">DNA repair protein XRCC4</fullName>
    </recommendedName>
</protein>
<dbReference type="InterPro" id="IPR010585">
    <property type="entry name" value="DNA_repair_prot_XRCC4"/>
</dbReference>
<dbReference type="InterPro" id="IPR053961">
    <property type="entry name" value="XRCC4_N"/>
</dbReference>
<dbReference type="PANTHER" id="PTHR28559:SF1">
    <property type="entry name" value="DNA REPAIR PROTEIN XRCC4"/>
    <property type="match status" value="1"/>
</dbReference>
<dbReference type="AlphaFoldDB" id="A0A4Z2BCC8"/>
<dbReference type="Proteomes" id="UP000516260">
    <property type="component" value="Chromosome 4"/>
</dbReference>
<dbReference type="GO" id="GO:0006303">
    <property type="term" value="P:double-strand break repair via nonhomologous end joining"/>
    <property type="evidence" value="ECO:0007669"/>
    <property type="project" value="UniProtKB-ARBA"/>
</dbReference>
<feature type="region of interest" description="Disordered" evidence="7">
    <location>
        <begin position="210"/>
        <end position="244"/>
    </location>
</feature>
<reference evidence="10 11" key="1">
    <citation type="submission" date="2019-04" db="EMBL/GenBank/DDBJ databases">
        <title>The sequence and de novo assembly of Takifugu bimaculatus genome using PacBio and Hi-C technologies.</title>
        <authorList>
            <person name="Xu P."/>
            <person name="Liu B."/>
            <person name="Zhou Z."/>
        </authorList>
    </citation>
    <scope>NUCLEOTIDE SEQUENCE [LARGE SCALE GENOMIC DNA]</scope>
    <source>
        <strain evidence="10">TB-2018</strain>
        <tissue evidence="10">Muscle</tissue>
    </source>
</reference>
<comment type="subcellular location">
    <subcellularLocation>
        <location evidence="1">Nucleus</location>
    </subcellularLocation>
</comment>
<dbReference type="GO" id="GO:0003677">
    <property type="term" value="F:DNA binding"/>
    <property type="evidence" value="ECO:0007669"/>
    <property type="project" value="InterPro"/>
</dbReference>
<sequence length="290" mass="32632">MSGRVQQIRVSAYPDTPYFLRLDWAVDLAGGFTLALTDGSSAWIGEVSEEELTRDADDMGVTTEEYVEDVLRALAGDGAQGHRRDDGEEAAYSLQLTPDHCRLSYQKISNNVLVNLGSVELQPALDPVELNRDMIGQSLKRSTDLESENCRLLEENDRLKQEHRRILHELEQQVVDKEAMERELYSRFVVVLNEKKAKIRSLQDTLHQLQQAEEEREHAAGHKTASDGDRAAATVESVHPSQEPTLLITGRNLVCYGISLDKTSSDDEDQRPPGKRRSLPSHSPESYHQE</sequence>
<keyword evidence="11" id="KW-1185">Reference proteome</keyword>
<evidence type="ECO:0000259" key="8">
    <source>
        <dbReference type="Pfam" id="PF06632"/>
    </source>
</evidence>
<dbReference type="Pfam" id="PF21924">
    <property type="entry name" value="XRCC4_CC"/>
    <property type="match status" value="1"/>
</dbReference>
<dbReference type="GO" id="GO:0005958">
    <property type="term" value="C:DNA-dependent protein kinase-DNA ligase 4 complex"/>
    <property type="evidence" value="ECO:0007669"/>
    <property type="project" value="TreeGrafter"/>
</dbReference>
<feature type="compositionally biased region" description="Basic and acidic residues" evidence="7">
    <location>
        <begin position="213"/>
        <end position="230"/>
    </location>
</feature>
<evidence type="ECO:0008006" key="12">
    <source>
        <dbReference type="Google" id="ProtNLM"/>
    </source>
</evidence>
<accession>A0A4Z2BCC8</accession>
<feature type="domain" description="XRCC4 coiled-coil" evidence="9">
    <location>
        <begin position="126"/>
        <end position="202"/>
    </location>
</feature>
<evidence type="ECO:0000256" key="4">
    <source>
        <dbReference type="ARBA" id="ARBA00023204"/>
    </source>
</evidence>
<evidence type="ECO:0000256" key="1">
    <source>
        <dbReference type="ARBA" id="ARBA00004123"/>
    </source>
</evidence>
<dbReference type="InterPro" id="IPR014751">
    <property type="entry name" value="XRCC4-like_C"/>
</dbReference>
<evidence type="ECO:0000256" key="7">
    <source>
        <dbReference type="SAM" id="MobiDB-lite"/>
    </source>
</evidence>
<dbReference type="SUPFAM" id="SSF50809">
    <property type="entry name" value="XRCC4, N-terminal domain"/>
    <property type="match status" value="1"/>
</dbReference>
<evidence type="ECO:0000259" key="9">
    <source>
        <dbReference type="Pfam" id="PF21924"/>
    </source>
</evidence>
<evidence type="ECO:0000256" key="5">
    <source>
        <dbReference type="ARBA" id="ARBA00023242"/>
    </source>
</evidence>
<comment type="caution">
    <text evidence="10">The sequence shown here is derived from an EMBL/GenBank/DDBJ whole genome shotgun (WGS) entry which is preliminary data.</text>
</comment>
<feature type="domain" description="XRCC4 N-terminal" evidence="8">
    <location>
        <begin position="17"/>
        <end position="122"/>
    </location>
</feature>
<dbReference type="InterPro" id="IPR053962">
    <property type="entry name" value="XRCC4_CC"/>
</dbReference>
<keyword evidence="3" id="KW-0233">DNA recombination</keyword>
<evidence type="ECO:0000256" key="3">
    <source>
        <dbReference type="ARBA" id="ARBA00023172"/>
    </source>
</evidence>
<feature type="region of interest" description="Disordered" evidence="7">
    <location>
        <begin position="261"/>
        <end position="290"/>
    </location>
</feature>
<dbReference type="Pfam" id="PF06632">
    <property type="entry name" value="XRCC4"/>
    <property type="match status" value="1"/>
</dbReference>
<dbReference type="GO" id="GO:0010165">
    <property type="term" value="P:response to X-ray"/>
    <property type="evidence" value="ECO:0007669"/>
    <property type="project" value="TreeGrafter"/>
</dbReference>
<dbReference type="PANTHER" id="PTHR28559">
    <property type="entry name" value="DNA REPAIR PROTEIN XRCC4"/>
    <property type="match status" value="1"/>
</dbReference>
<evidence type="ECO:0000256" key="2">
    <source>
        <dbReference type="ARBA" id="ARBA00022763"/>
    </source>
</evidence>
<evidence type="ECO:0000313" key="10">
    <source>
        <dbReference type="EMBL" id="TNM89477.1"/>
    </source>
</evidence>
<dbReference type="SUPFAM" id="SSF58022">
    <property type="entry name" value="XRCC4, C-terminal oligomerization domain"/>
    <property type="match status" value="1"/>
</dbReference>
<dbReference type="GO" id="GO:0032807">
    <property type="term" value="C:DNA ligase IV complex"/>
    <property type="evidence" value="ECO:0007669"/>
    <property type="project" value="TreeGrafter"/>
</dbReference>
<gene>
    <name evidence="10" type="ORF">fugu_003711</name>
</gene>
<dbReference type="InterPro" id="IPR038051">
    <property type="entry name" value="XRCC4-like_N_sf"/>
</dbReference>
<dbReference type="Gene3D" id="2.170.210.10">
    <property type="entry name" value="DNA double-strand break repair and VJ recombination XRCC4, N-terminal"/>
    <property type="match status" value="1"/>
</dbReference>
<dbReference type="GO" id="GO:0033152">
    <property type="term" value="P:immunoglobulin V(D)J recombination"/>
    <property type="evidence" value="ECO:0007669"/>
    <property type="project" value="TreeGrafter"/>
</dbReference>